<keyword evidence="1" id="KW-0472">Membrane</keyword>
<feature type="transmembrane region" description="Helical" evidence="1">
    <location>
        <begin position="76"/>
        <end position="94"/>
    </location>
</feature>
<keyword evidence="3" id="KW-1185">Reference proteome</keyword>
<proteinExistence type="predicted"/>
<dbReference type="RefSeq" id="WP_087142915.1">
    <property type="nucleotide sequence ID" value="NZ_FUKI01000092.1"/>
</dbReference>
<evidence type="ECO:0000313" key="2">
    <source>
        <dbReference type="EMBL" id="SJM91358.1"/>
    </source>
</evidence>
<dbReference type="AlphaFoldDB" id="A0A1R4H506"/>
<organism evidence="2 3">
    <name type="scientific">Crenothrix polyspora</name>
    <dbReference type="NCBI Taxonomy" id="360316"/>
    <lineage>
        <taxon>Bacteria</taxon>
        <taxon>Pseudomonadati</taxon>
        <taxon>Pseudomonadota</taxon>
        <taxon>Gammaproteobacteria</taxon>
        <taxon>Methylococcales</taxon>
        <taxon>Crenotrichaceae</taxon>
        <taxon>Crenothrix</taxon>
    </lineage>
</organism>
<keyword evidence="1" id="KW-1133">Transmembrane helix</keyword>
<evidence type="ECO:0000256" key="1">
    <source>
        <dbReference type="SAM" id="Phobius"/>
    </source>
</evidence>
<evidence type="ECO:0000313" key="3">
    <source>
        <dbReference type="Proteomes" id="UP000195667"/>
    </source>
</evidence>
<name>A0A1R4H506_9GAMM</name>
<keyword evidence="1" id="KW-0812">Transmembrane</keyword>
<dbReference type="OrthoDB" id="5573035at2"/>
<reference evidence="3" key="1">
    <citation type="submission" date="2017-02" db="EMBL/GenBank/DDBJ databases">
        <authorList>
            <person name="Daims H."/>
        </authorList>
    </citation>
    <scope>NUCLEOTIDE SEQUENCE [LARGE SCALE GENOMIC DNA]</scope>
</reference>
<gene>
    <name evidence="2" type="ORF">CRENPOLYSF1_190039</name>
</gene>
<protein>
    <submittedName>
        <fullName evidence="2">Uncharacterized protein</fullName>
    </submittedName>
</protein>
<sequence length="95" mass="10608">MNKCPSCGCVRTDDTVKCTQCGRLFSKVIDIISAEAAEEELLTFRGQCKRILQSGNIKAELLAEYKHFKDGLSRKGVFTLYVIIAFVFLLTLSVL</sequence>
<accession>A0A1R4H506</accession>
<dbReference type="EMBL" id="FUKI01000092">
    <property type="protein sequence ID" value="SJM91358.1"/>
    <property type="molecule type" value="Genomic_DNA"/>
</dbReference>
<dbReference type="Proteomes" id="UP000195667">
    <property type="component" value="Unassembled WGS sequence"/>
</dbReference>